<dbReference type="Proteomes" id="UP000054600">
    <property type="component" value="Unassembled WGS sequence"/>
</dbReference>
<protein>
    <submittedName>
        <fullName evidence="2">Ankyrin repeats (3 copies)</fullName>
    </submittedName>
</protein>
<gene>
    <name evidence="2" type="ORF">Lsha_2441</name>
</gene>
<dbReference type="AlphaFoldDB" id="A0A0W0YL39"/>
<feature type="coiled-coil region" evidence="1">
    <location>
        <begin position="15"/>
        <end position="42"/>
    </location>
</feature>
<dbReference type="EMBL" id="LNYW01000066">
    <property type="protein sequence ID" value="KTD57600.1"/>
    <property type="molecule type" value="Genomic_DNA"/>
</dbReference>
<dbReference type="PANTHER" id="PTHR24121:SF23">
    <property type="entry name" value="NO MECHANORECEPTOR POTENTIAL C, ISOFORM H"/>
    <property type="match status" value="1"/>
</dbReference>
<accession>A0A0W0YL39</accession>
<proteinExistence type="predicted"/>
<keyword evidence="1" id="KW-0175">Coiled coil</keyword>
<dbReference type="InterPro" id="IPR002110">
    <property type="entry name" value="Ankyrin_rpt"/>
</dbReference>
<organism evidence="2 3">
    <name type="scientific">Legionella shakespearei DSM 23087</name>
    <dbReference type="NCBI Taxonomy" id="1122169"/>
    <lineage>
        <taxon>Bacteria</taxon>
        <taxon>Pseudomonadati</taxon>
        <taxon>Pseudomonadota</taxon>
        <taxon>Gammaproteobacteria</taxon>
        <taxon>Legionellales</taxon>
        <taxon>Legionellaceae</taxon>
        <taxon>Legionella</taxon>
    </lineage>
</organism>
<dbReference type="RefSeq" id="WP_018576132.1">
    <property type="nucleotide sequence ID" value="NZ_KB892382.1"/>
</dbReference>
<sequence length="657" mass="75140">MKALWNKDKKFLNSLEFINNNLMQLKQNMEADEQSVETFKRNKALYTKIIKSFENVQAYADGRSWGNEWRKAKKAWLAGTKQQLSILSHRMDELDGIKRQVTKPHGERQADTVADELEIMQIVDEIADYMGKIFNYDSTQKTTSAYSENELSSASSVPELADLQKACIDNDEPDIERIVTYFENYNKIDLLKKCACQFAAEGRVDALEQLMGHSTRIDYSLCDKEEWSLLHWAVVGNQKEMLLFLLKKSPVSILKNSTSYFSLSGSILNFTVEYCNLELFEALLSSEEVKSKLPELLLLKGRNGKRPLAITMIKIKELLSAEPNESMQQKYGTYLRMMERLFDLEHKVNASNPPSVMEQNFKNLTDKISAFYREMDVVKRYAVYADLSKYSNEITSGLSAAYKISAEDFMQHVKWCLQVPFLKACQENQIEIATQHANLFKEHGVESFINEIILDCLSYSSSESKTLVFKFIIDNGLMEPSKAVTDNLTNNGWNVLHWAVAKEKISIIEYLIHKDPNLAFIKTPNGWLNGRENLLHVAIAYGQKKSLKFILNDLTSDKYPDKTIQFKLFYFLINSKEKNGETPLALVLSKLNKAPTEYSLTEAQEMKKIIEDATTTMAANPEFQAYLESIEKDEAEKAKAAELKTEANKTSTFCSIM</sequence>
<dbReference type="SMART" id="SM00248">
    <property type="entry name" value="ANK"/>
    <property type="match status" value="4"/>
</dbReference>
<name>A0A0W0YL39_9GAMM</name>
<reference evidence="2 3" key="1">
    <citation type="submission" date="2015-11" db="EMBL/GenBank/DDBJ databases">
        <title>Genomic analysis of 38 Legionella species identifies large and diverse effector repertoires.</title>
        <authorList>
            <person name="Burstein D."/>
            <person name="Amaro F."/>
            <person name="Zusman T."/>
            <person name="Lifshitz Z."/>
            <person name="Cohen O."/>
            <person name="Gilbert J.A."/>
            <person name="Pupko T."/>
            <person name="Shuman H.A."/>
            <person name="Segal G."/>
        </authorList>
    </citation>
    <scope>NUCLEOTIDE SEQUENCE [LARGE SCALE GENOMIC DNA]</scope>
    <source>
        <strain evidence="2 3">ATCC 49655</strain>
    </source>
</reference>
<dbReference type="PATRIC" id="fig|1122169.6.peg.2801"/>
<dbReference type="InterPro" id="IPR036770">
    <property type="entry name" value="Ankyrin_rpt-contain_sf"/>
</dbReference>
<keyword evidence="3" id="KW-1185">Reference proteome</keyword>
<dbReference type="Gene3D" id="1.25.40.20">
    <property type="entry name" value="Ankyrin repeat-containing domain"/>
    <property type="match status" value="2"/>
</dbReference>
<evidence type="ECO:0000256" key="1">
    <source>
        <dbReference type="SAM" id="Coils"/>
    </source>
</evidence>
<evidence type="ECO:0000313" key="2">
    <source>
        <dbReference type="EMBL" id="KTD57600.1"/>
    </source>
</evidence>
<dbReference type="SUPFAM" id="SSF48403">
    <property type="entry name" value="Ankyrin repeat"/>
    <property type="match status" value="1"/>
</dbReference>
<dbReference type="Pfam" id="PF12796">
    <property type="entry name" value="Ank_2"/>
    <property type="match status" value="1"/>
</dbReference>
<dbReference type="PANTHER" id="PTHR24121">
    <property type="entry name" value="NO MECHANORECEPTOR POTENTIAL C, ISOFORM D-RELATED"/>
    <property type="match status" value="1"/>
</dbReference>
<evidence type="ECO:0000313" key="3">
    <source>
        <dbReference type="Proteomes" id="UP000054600"/>
    </source>
</evidence>
<comment type="caution">
    <text evidence="2">The sequence shown here is derived from an EMBL/GenBank/DDBJ whole genome shotgun (WGS) entry which is preliminary data.</text>
</comment>